<dbReference type="InterPro" id="IPR000742">
    <property type="entry name" value="EGF"/>
</dbReference>
<dbReference type="EMBL" id="JAUZQC010000012">
    <property type="protein sequence ID" value="KAK5861676.1"/>
    <property type="molecule type" value="Genomic_DNA"/>
</dbReference>
<feature type="signal peptide" evidence="2">
    <location>
        <begin position="1"/>
        <end position="30"/>
    </location>
</feature>
<dbReference type="PROSITE" id="PS01186">
    <property type="entry name" value="EGF_2"/>
    <property type="match status" value="1"/>
</dbReference>
<keyword evidence="2" id="KW-0732">Signal</keyword>
<comment type="caution">
    <text evidence="5">The sequence shown here is derived from an EMBL/GenBank/DDBJ whole genome shotgun (WGS) entry which is preliminary data.</text>
</comment>
<evidence type="ECO:0000259" key="3">
    <source>
        <dbReference type="PROSITE" id="PS00022"/>
    </source>
</evidence>
<dbReference type="PANTHER" id="PTHR40446:SF2">
    <property type="entry name" value="N-ACETYLGLUCOSAMINE-1-PHOSPHODIESTER ALPHA-N-ACETYLGLUCOSAMINIDASE"/>
    <property type="match status" value="1"/>
</dbReference>
<reference evidence="5 6" key="2">
    <citation type="journal article" date="2023" name="Mol. Biol. Evol.">
        <title>Genomics of Secondarily Temperate Adaptation in the Only Non-Antarctic Icefish.</title>
        <authorList>
            <person name="Rivera-Colon A.G."/>
            <person name="Rayamajhi N."/>
            <person name="Minhas B.F."/>
            <person name="Madrigal G."/>
            <person name="Bilyk K.T."/>
            <person name="Yoon V."/>
            <person name="Hune M."/>
            <person name="Gregory S."/>
            <person name="Cheng C.H.C."/>
            <person name="Catchen J.M."/>
        </authorList>
    </citation>
    <scope>NUCLEOTIDE SEQUENCE [LARGE SCALE GENOMIC DNA]</scope>
    <source>
        <strain evidence="5">JMC-PN-2008</strain>
    </source>
</reference>
<dbReference type="Gene3D" id="2.10.25.10">
    <property type="entry name" value="Laminin"/>
    <property type="match status" value="1"/>
</dbReference>
<gene>
    <name evidence="5" type="ORF">PBY51_017133</name>
</gene>
<feature type="compositionally biased region" description="Polar residues" evidence="1">
    <location>
        <begin position="428"/>
        <end position="444"/>
    </location>
</feature>
<organism evidence="5 6">
    <name type="scientific">Eleginops maclovinus</name>
    <name type="common">Patagonian blennie</name>
    <name type="synonym">Eleginus maclovinus</name>
    <dbReference type="NCBI Taxonomy" id="56733"/>
    <lineage>
        <taxon>Eukaryota</taxon>
        <taxon>Metazoa</taxon>
        <taxon>Chordata</taxon>
        <taxon>Craniata</taxon>
        <taxon>Vertebrata</taxon>
        <taxon>Euteleostomi</taxon>
        <taxon>Actinopterygii</taxon>
        <taxon>Neopterygii</taxon>
        <taxon>Teleostei</taxon>
        <taxon>Neoteleostei</taxon>
        <taxon>Acanthomorphata</taxon>
        <taxon>Eupercaria</taxon>
        <taxon>Perciformes</taxon>
        <taxon>Notothenioidei</taxon>
        <taxon>Eleginopidae</taxon>
        <taxon>Eleginops</taxon>
    </lineage>
</organism>
<evidence type="ECO:0000313" key="6">
    <source>
        <dbReference type="Proteomes" id="UP001346869"/>
    </source>
</evidence>
<reference evidence="5 6" key="1">
    <citation type="journal article" date="2023" name="Genes (Basel)">
        <title>Chromosome-Level Genome Assembly and Circadian Gene Repertoire of the Patagonia Blennie Eleginops maclovinus-The Closest Ancestral Proxy of Antarctic Cryonotothenioids.</title>
        <authorList>
            <person name="Cheng C.C."/>
            <person name="Rivera-Colon A.G."/>
            <person name="Minhas B.F."/>
            <person name="Wilson L."/>
            <person name="Rayamajhi N."/>
            <person name="Vargas-Chacoff L."/>
            <person name="Catchen J.M."/>
        </authorList>
    </citation>
    <scope>NUCLEOTIDE SEQUENCE [LARGE SCALE GENOMIC DNA]</scope>
    <source>
        <strain evidence="5">JMC-PN-2008</strain>
    </source>
</reference>
<dbReference type="InterPro" id="IPR018711">
    <property type="entry name" value="NAGPA"/>
</dbReference>
<dbReference type="AlphaFoldDB" id="A0AAN7XCB3"/>
<protein>
    <recommendedName>
        <fullName evidence="3 4">EGF-like domain-containing protein</fullName>
    </recommendedName>
</protein>
<evidence type="ECO:0000259" key="4">
    <source>
        <dbReference type="PROSITE" id="PS01186"/>
    </source>
</evidence>
<evidence type="ECO:0000256" key="2">
    <source>
        <dbReference type="SAM" id="SignalP"/>
    </source>
</evidence>
<name>A0AAN7XCB3_ELEMC</name>
<dbReference type="Pfam" id="PF09992">
    <property type="entry name" value="NAGPA"/>
    <property type="match status" value="1"/>
</dbReference>
<proteinExistence type="predicted"/>
<keyword evidence="6" id="KW-1185">Reference proteome</keyword>
<accession>A0AAN7XCB3</accession>
<dbReference type="PANTHER" id="PTHR40446">
    <property type="entry name" value="N-ACETYLGLUCOSAMINE-1-PHOSPHODIESTER ALPHA-N-ACETYLGLUCOSAMINIDASE"/>
    <property type="match status" value="1"/>
</dbReference>
<dbReference type="Pfam" id="PF23106">
    <property type="entry name" value="EGF_Teneurin"/>
    <property type="match status" value="2"/>
</dbReference>
<feature type="chain" id="PRO_5042829360" description="EGF-like domain-containing protein" evidence="2">
    <location>
        <begin position="31"/>
        <end position="520"/>
    </location>
</feature>
<dbReference type="PROSITE" id="PS00022">
    <property type="entry name" value="EGF_1"/>
    <property type="match status" value="1"/>
</dbReference>
<evidence type="ECO:0000256" key="1">
    <source>
        <dbReference type="SAM" id="MobiDB-lite"/>
    </source>
</evidence>
<dbReference type="Gene3D" id="2.170.300.10">
    <property type="entry name" value="Tie2 ligand-binding domain superfamily"/>
    <property type="match status" value="1"/>
</dbReference>
<dbReference type="Proteomes" id="UP001346869">
    <property type="component" value="Unassembled WGS sequence"/>
</dbReference>
<feature type="domain" description="EGF-like" evidence="3 4">
    <location>
        <begin position="357"/>
        <end position="368"/>
    </location>
</feature>
<evidence type="ECO:0000313" key="5">
    <source>
        <dbReference type="EMBL" id="KAK5861676.1"/>
    </source>
</evidence>
<dbReference type="GO" id="GO:0033299">
    <property type="term" value="P:secretion of lysosomal enzymes"/>
    <property type="evidence" value="ECO:0007669"/>
    <property type="project" value="TreeGrafter"/>
</dbReference>
<sequence>MATSSASLQRWRLLMVLTGLQVWQLGITKARVSTDVDVLLPYAKGHGPTHSHRHVRDCQSVTYGTKTFETWPSSSQNTLPVAQSSVFISDMPGGAVNSRWVYGHVTVVRDPLRTLSVLEPGGPGGCEKSPRVTVEETVAPAGCLYAQNAGFFNITSDECLGNVVSDGWMVRDSRGVQNAQFGIRKDGTLVFGYLSQEDVLDQSNPFEQLVSGVVWLLRNGEVYINQSLKAECDEIVDIELFGDFVDVRSARTAVGHDVNGNVVLFHVDGQTHKRGMSLWEVADFLKNNGVINAINLDGGGSSSFVANGTLASYPPDTCKPDGRWRCARPVSTVLCVHRPRCQPADCGGHGHCEDGGCRCEEGWQGPACDSLLCRPPACGPHGVCTANGCLCAAGWRGELCSKICPAGFYGLSCAEKCQCEEQCACDPQTGSCGSANNSTSSREAVQSGRRRQEEAYGHEPYLTEQTWLIITVTLASLLLIRLLAHCLRATRRLLLSRYSYSQVPLSDVKGEAASSGSCFL</sequence>
<feature type="region of interest" description="Disordered" evidence="1">
    <location>
        <begin position="428"/>
        <end position="449"/>
    </location>
</feature>